<keyword evidence="1" id="KW-0863">Zinc-finger</keyword>
<keyword evidence="1" id="KW-0862">Zinc</keyword>
<accession>A0ABT9U3U0</accession>
<keyword evidence="4" id="KW-1185">Reference proteome</keyword>
<feature type="domain" description="SWIM-type" evidence="2">
    <location>
        <begin position="60"/>
        <end position="93"/>
    </location>
</feature>
<evidence type="ECO:0000259" key="2">
    <source>
        <dbReference type="PROSITE" id="PS50966"/>
    </source>
</evidence>
<comment type="caution">
    <text evidence="3">The sequence shown here is derived from an EMBL/GenBank/DDBJ whole genome shotgun (WGS) entry which is preliminary data.</text>
</comment>
<dbReference type="PROSITE" id="PS50966">
    <property type="entry name" value="ZF_SWIM"/>
    <property type="match status" value="1"/>
</dbReference>
<dbReference type="RefSeq" id="WP_307205618.1">
    <property type="nucleotide sequence ID" value="NZ_JAUSSU010000007.1"/>
</dbReference>
<evidence type="ECO:0000313" key="3">
    <source>
        <dbReference type="EMBL" id="MDQ0114298.1"/>
    </source>
</evidence>
<evidence type="ECO:0000256" key="1">
    <source>
        <dbReference type="PROSITE-ProRule" id="PRU00325"/>
    </source>
</evidence>
<proteinExistence type="predicted"/>
<sequence length="532" mass="61953">MSLMHLSEKLHAALEQELRDHIDPSVLKRGWQYYVDGRVQNTRASEYDTLYGIVQGSDLYSVVMDASHFAYSSCTCPEEHYCKHMAAVLFQACSELPDGPKVAEKTYFRMLGLTPASEATRSGGQEQVLALAASSVAFSHPTERSSGEQWLAWMEESQGDTWRKCRHSLHALQPVLQSLKGLSKDWEKPRQRLHWAMAVLFALGQAEKAITTVDSFSRYYHEMSFIRMAEPWVEHLYTLIAELEPTEMDDAEAQWADLLVSIVKERASSVERQLFEWEYIYLALSEKLSGNREWFERELASMLAAEREEDNPFVQIAIAMMYFFDKQDDKSMEHFAKASFEKAQRVIYPCAAQRMEEGKWELVQRWMSFLYERVYPNRSGRTVGVFVTLCRRADQDRPDIPQWSAYMTELLPYSYQELSEHWLNQQRYEEWADLMLLIGARLEDVGVQALREVAKSAPQVLLPLYHQSIDASIQTRNRQGYKMAVKQLKKLERLYKSEQHDALWDSYIKGLTSKYQRLRAFQEELWKGKIVT</sequence>
<keyword evidence="1" id="KW-0479">Metal-binding</keyword>
<reference evidence="3 4" key="1">
    <citation type="submission" date="2023-07" db="EMBL/GenBank/DDBJ databases">
        <title>Sorghum-associated microbial communities from plants grown in Nebraska, USA.</title>
        <authorList>
            <person name="Schachtman D."/>
        </authorList>
    </citation>
    <scope>NUCLEOTIDE SEQUENCE [LARGE SCALE GENOMIC DNA]</scope>
    <source>
        <strain evidence="3 4">CC482</strain>
    </source>
</reference>
<dbReference type="Proteomes" id="UP001229346">
    <property type="component" value="Unassembled WGS sequence"/>
</dbReference>
<gene>
    <name evidence="3" type="ORF">J2T15_003753</name>
</gene>
<dbReference type="InterPro" id="IPR007527">
    <property type="entry name" value="Znf_SWIM"/>
</dbReference>
<evidence type="ECO:0000313" key="4">
    <source>
        <dbReference type="Proteomes" id="UP001229346"/>
    </source>
</evidence>
<organism evidence="3 4">
    <name type="scientific">Paenibacillus harenae</name>
    <dbReference type="NCBI Taxonomy" id="306543"/>
    <lineage>
        <taxon>Bacteria</taxon>
        <taxon>Bacillati</taxon>
        <taxon>Bacillota</taxon>
        <taxon>Bacilli</taxon>
        <taxon>Bacillales</taxon>
        <taxon>Paenibacillaceae</taxon>
        <taxon>Paenibacillus</taxon>
    </lineage>
</organism>
<name>A0ABT9U3U0_PAEHA</name>
<dbReference type="EMBL" id="JAUSSU010000007">
    <property type="protein sequence ID" value="MDQ0114298.1"/>
    <property type="molecule type" value="Genomic_DNA"/>
</dbReference>
<protein>
    <submittedName>
        <fullName evidence="3">Tetratricopeptide (TPR) repeat protein</fullName>
    </submittedName>
</protein>